<dbReference type="AlphaFoldDB" id="E0S313"/>
<dbReference type="STRING" id="515622.bpr_III107"/>
<sequence length="190" mass="21415">MSIRTFTSNLKKILDRRLPQSTEYGWSKRVEGALVRSEDSAAHETGAIIIDDALTEEQSQQLCEVISDYLSKDPNFKRTKYKVMIWRESAFSVIHEHGPTALCNIKGLKTDLGSVKTTGNDSGDWDAFRELYIPHKKAGQVILLTTQEKIDLLEQAGTIIIKNLVIAYPHTDGKERKAIIKNIPCVPFEN</sequence>
<dbReference type="RefSeq" id="WP_013282445.1">
    <property type="nucleotide sequence ID" value="NC_014388.1"/>
</dbReference>
<dbReference type="KEGG" id="bpb:bpr_III107"/>
<dbReference type="EMBL" id="CP001811">
    <property type="protein sequence ID" value="ADL35795.1"/>
    <property type="molecule type" value="Genomic_DNA"/>
</dbReference>
<keyword evidence="2" id="KW-1185">Reference proteome</keyword>
<dbReference type="HOGENOM" id="CLU_1481033_0_0_9"/>
<name>E0S313_BUTPB</name>
<gene>
    <name evidence="1" type="ordered locus">bpr_III107</name>
</gene>
<dbReference type="Proteomes" id="UP000001299">
    <property type="component" value="Chromosome 2"/>
</dbReference>
<proteinExistence type="predicted"/>
<protein>
    <submittedName>
        <fullName evidence="1">Uncharacterized protein</fullName>
    </submittedName>
</protein>
<reference evidence="1 2" key="1">
    <citation type="journal article" date="2010" name="PLoS ONE">
        <title>The glycobiome of the rumen bacterium Butyrivibrio proteoclasticus B316(T) highlights adaptation to a polysaccharide-rich environment.</title>
        <authorList>
            <person name="Kelly W.J."/>
            <person name="Leahy S.C."/>
            <person name="Altermann E."/>
            <person name="Yeoman C.J."/>
            <person name="Dunne J.C."/>
            <person name="Kong Z."/>
            <person name="Pacheco D.M."/>
            <person name="Li D."/>
            <person name="Noel S.J."/>
            <person name="Moon C.D."/>
            <person name="Cookson A.L."/>
            <person name="Attwood G.T."/>
        </authorList>
    </citation>
    <scope>NUCLEOTIDE SEQUENCE [LARGE SCALE GENOMIC DNA]</scope>
    <source>
        <strain evidence="2">ATCC 51982 / DSM 14932 / B316</strain>
    </source>
</reference>
<dbReference type="eggNOG" id="ENOG50346WP">
    <property type="taxonomic scope" value="Bacteria"/>
</dbReference>
<evidence type="ECO:0000313" key="1">
    <source>
        <dbReference type="EMBL" id="ADL35795.1"/>
    </source>
</evidence>
<evidence type="ECO:0000313" key="2">
    <source>
        <dbReference type="Proteomes" id="UP000001299"/>
    </source>
</evidence>
<organism evidence="1 2">
    <name type="scientific">Butyrivibrio proteoclasticus (strain ATCC 51982 / DSM 14932 / B316)</name>
    <name type="common">Clostridium proteoclasticum</name>
    <dbReference type="NCBI Taxonomy" id="515622"/>
    <lineage>
        <taxon>Bacteria</taxon>
        <taxon>Bacillati</taxon>
        <taxon>Bacillota</taxon>
        <taxon>Clostridia</taxon>
        <taxon>Lachnospirales</taxon>
        <taxon>Lachnospiraceae</taxon>
        <taxon>Butyrivibrio</taxon>
    </lineage>
</organism>
<accession>E0S313</accession>